<dbReference type="EMBL" id="GEDC01019113">
    <property type="protein sequence ID" value="JAS18185.1"/>
    <property type="molecule type" value="Transcribed_RNA"/>
</dbReference>
<sequence>GGGFKPPGTNLRAISDPSVQLDQAATTLHHYHSEAAPSYPFVPTAMLVEPYSYYPTSGPLNVQHHHLQCGCRGRGRGVTPAAYNSWAERFTPIVPEVGSSDFQCTQYGCIGLSHVSLEVSTPPSTRLW</sequence>
<proteinExistence type="predicted"/>
<reference evidence="1" key="1">
    <citation type="submission" date="2015-12" db="EMBL/GenBank/DDBJ databases">
        <title>De novo transcriptome assembly of four potential Pierce s Disease insect vectors from Arizona vineyards.</title>
        <authorList>
            <person name="Tassone E.E."/>
        </authorList>
    </citation>
    <scope>NUCLEOTIDE SEQUENCE</scope>
</reference>
<name>A0A1B6CXX8_9HEMI</name>
<protein>
    <submittedName>
        <fullName evidence="1">Uncharacterized protein</fullName>
    </submittedName>
</protein>
<accession>A0A1B6CXX8</accession>
<feature type="non-terminal residue" evidence="1">
    <location>
        <position position="1"/>
    </location>
</feature>
<gene>
    <name evidence="1" type="ORF">g.24071</name>
</gene>
<evidence type="ECO:0000313" key="1">
    <source>
        <dbReference type="EMBL" id="JAS18185.1"/>
    </source>
</evidence>
<dbReference type="AlphaFoldDB" id="A0A1B6CXX8"/>
<organism evidence="1">
    <name type="scientific">Clastoptera arizonana</name>
    <name type="common">Arizona spittle bug</name>
    <dbReference type="NCBI Taxonomy" id="38151"/>
    <lineage>
        <taxon>Eukaryota</taxon>
        <taxon>Metazoa</taxon>
        <taxon>Ecdysozoa</taxon>
        <taxon>Arthropoda</taxon>
        <taxon>Hexapoda</taxon>
        <taxon>Insecta</taxon>
        <taxon>Pterygota</taxon>
        <taxon>Neoptera</taxon>
        <taxon>Paraneoptera</taxon>
        <taxon>Hemiptera</taxon>
        <taxon>Auchenorrhyncha</taxon>
        <taxon>Cercopoidea</taxon>
        <taxon>Clastopteridae</taxon>
        <taxon>Clastoptera</taxon>
    </lineage>
</organism>